<dbReference type="PROSITE" id="PS51369">
    <property type="entry name" value="TCP"/>
    <property type="match status" value="1"/>
</dbReference>
<keyword evidence="4" id="KW-0804">Transcription</keyword>
<keyword evidence="5" id="KW-0539">Nucleus</keyword>
<dbReference type="PANTHER" id="PTHR31072">
    <property type="entry name" value="TRANSCRIPTION FACTOR TCP4-RELATED"/>
    <property type="match status" value="1"/>
</dbReference>
<comment type="subcellular location">
    <subcellularLocation>
        <location evidence="1">Nucleus</location>
    </subcellularLocation>
</comment>
<dbReference type="GO" id="GO:0005634">
    <property type="term" value="C:nucleus"/>
    <property type="evidence" value="ECO:0007669"/>
    <property type="project" value="UniProtKB-SubCell"/>
</dbReference>
<dbReference type="Proteomes" id="UP001180020">
    <property type="component" value="Unassembled WGS sequence"/>
</dbReference>
<keyword evidence="9" id="KW-1185">Reference proteome</keyword>
<reference evidence="8" key="2">
    <citation type="submission" date="2023-06" db="EMBL/GenBank/DDBJ databases">
        <authorList>
            <person name="Ma L."/>
            <person name="Liu K.-W."/>
            <person name="Li Z."/>
            <person name="Hsiao Y.-Y."/>
            <person name="Qi Y."/>
            <person name="Fu T."/>
            <person name="Tang G."/>
            <person name="Zhang D."/>
            <person name="Sun W.-H."/>
            <person name="Liu D.-K."/>
            <person name="Li Y."/>
            <person name="Chen G.-Z."/>
            <person name="Liu X.-D."/>
            <person name="Liao X.-Y."/>
            <person name="Jiang Y.-T."/>
            <person name="Yu X."/>
            <person name="Hao Y."/>
            <person name="Huang J."/>
            <person name="Zhao X.-W."/>
            <person name="Ke S."/>
            <person name="Chen Y.-Y."/>
            <person name="Wu W.-L."/>
            <person name="Hsu J.-L."/>
            <person name="Lin Y.-F."/>
            <person name="Huang M.-D."/>
            <person name="Li C.-Y."/>
            <person name="Huang L."/>
            <person name="Wang Z.-W."/>
            <person name="Zhao X."/>
            <person name="Zhong W.-Y."/>
            <person name="Peng D.-H."/>
            <person name="Ahmad S."/>
            <person name="Lan S."/>
            <person name="Zhang J.-S."/>
            <person name="Tsai W.-C."/>
            <person name="Van De Peer Y."/>
            <person name="Liu Z.-J."/>
        </authorList>
    </citation>
    <scope>NUCLEOTIDE SEQUENCE</scope>
    <source>
        <strain evidence="8">CP</strain>
        <tissue evidence="8">Leaves</tissue>
    </source>
</reference>
<gene>
    <name evidence="8" type="primary">TCP9</name>
    <name evidence="8" type="ORF">QJS10_CPA10g00731</name>
</gene>
<feature type="region of interest" description="Disordered" evidence="6">
    <location>
        <begin position="310"/>
        <end position="370"/>
    </location>
</feature>
<feature type="compositionally biased region" description="Low complexity" evidence="6">
    <location>
        <begin position="310"/>
        <end position="327"/>
    </location>
</feature>
<feature type="domain" description="TCP" evidence="7">
    <location>
        <begin position="87"/>
        <end position="141"/>
    </location>
</feature>
<dbReference type="Pfam" id="PF03634">
    <property type="entry name" value="TCP"/>
    <property type="match status" value="1"/>
</dbReference>
<evidence type="ECO:0000313" key="9">
    <source>
        <dbReference type="Proteomes" id="UP001180020"/>
    </source>
</evidence>
<evidence type="ECO:0000256" key="2">
    <source>
        <dbReference type="ARBA" id="ARBA00023015"/>
    </source>
</evidence>
<dbReference type="PANTHER" id="PTHR31072:SF1">
    <property type="entry name" value="TRANSCRIPTION FACTOR TCP9"/>
    <property type="match status" value="1"/>
</dbReference>
<feature type="compositionally biased region" description="Acidic residues" evidence="6">
    <location>
        <begin position="11"/>
        <end position="23"/>
    </location>
</feature>
<keyword evidence="2" id="KW-0805">Transcription regulation</keyword>
<evidence type="ECO:0000259" key="7">
    <source>
        <dbReference type="PROSITE" id="PS51369"/>
    </source>
</evidence>
<keyword evidence="3" id="KW-0238">DNA-binding</keyword>
<feature type="region of interest" description="Disordered" evidence="6">
    <location>
        <begin position="1"/>
        <end position="61"/>
    </location>
</feature>
<dbReference type="EMBL" id="JAUJYO010000010">
    <property type="protein sequence ID" value="KAK1305544.1"/>
    <property type="molecule type" value="Genomic_DNA"/>
</dbReference>
<evidence type="ECO:0000256" key="3">
    <source>
        <dbReference type="ARBA" id="ARBA00023125"/>
    </source>
</evidence>
<evidence type="ECO:0000256" key="1">
    <source>
        <dbReference type="ARBA" id="ARBA00004123"/>
    </source>
</evidence>
<accession>A0AAV9DXJ0</accession>
<comment type="caution">
    <text evidence="8">The sequence shown here is derived from an EMBL/GenBank/DDBJ whole genome shotgun (WGS) entry which is preliminary data.</text>
</comment>
<evidence type="ECO:0000313" key="8">
    <source>
        <dbReference type="EMBL" id="KAK1305544.1"/>
    </source>
</evidence>
<feature type="compositionally biased region" description="Basic and acidic residues" evidence="6">
    <location>
        <begin position="352"/>
        <end position="362"/>
    </location>
</feature>
<protein>
    <submittedName>
        <fullName evidence="8">Transcription factor TCP9</fullName>
    </submittedName>
</protein>
<evidence type="ECO:0000256" key="5">
    <source>
        <dbReference type="ARBA" id="ARBA00023242"/>
    </source>
</evidence>
<proteinExistence type="predicted"/>
<dbReference type="GO" id="GO:0043565">
    <property type="term" value="F:sequence-specific DNA binding"/>
    <property type="evidence" value="ECO:0007669"/>
    <property type="project" value="TreeGrafter"/>
</dbReference>
<dbReference type="InterPro" id="IPR017887">
    <property type="entry name" value="TF_TCP_subgr"/>
</dbReference>
<sequence length="370" mass="38586">MEPLQKQETGHDEEDNNIDDDDDNRGSTDLILGGGEPPLPLQHHHLIFPKPEPPSAASLPPPAEEKLMVRRGPASGTAVSAASVARTKDRHTKVEGRGRRIRMPATCAARIFQLTRELGHKSDGETIRWLLEHAEPAIIAATGTGTVPAIAMSVGGTLKIPTQSPSAAAACGGGGDETAKKRRKTTQQERVSVSSGLAPIGSVTATAAPALAAGLVPMWAIGGGGGRVLSPASGTVWMLPPTSAMAGPSNQPQIWTFPSAPQIINLSARPVSTIYTAVPGMTFSTAVEIQQPPPSVSVAATSSSSAAAVAAAPNSNTVSVRESSSVEQQRHHHHQQQLQGFGKQELQLMGDPAEHQTQDHEPPSTTSPDD</sequence>
<feature type="compositionally biased region" description="Pro residues" evidence="6">
    <location>
        <begin position="50"/>
        <end position="61"/>
    </location>
</feature>
<dbReference type="AlphaFoldDB" id="A0AAV9DXJ0"/>
<evidence type="ECO:0000256" key="6">
    <source>
        <dbReference type="SAM" id="MobiDB-lite"/>
    </source>
</evidence>
<reference evidence="8" key="1">
    <citation type="journal article" date="2023" name="Nat. Commun.">
        <title>Diploid and tetraploid genomes of Acorus and the evolution of monocots.</title>
        <authorList>
            <person name="Ma L."/>
            <person name="Liu K.W."/>
            <person name="Li Z."/>
            <person name="Hsiao Y.Y."/>
            <person name="Qi Y."/>
            <person name="Fu T."/>
            <person name="Tang G.D."/>
            <person name="Zhang D."/>
            <person name="Sun W.H."/>
            <person name="Liu D.K."/>
            <person name="Li Y."/>
            <person name="Chen G.Z."/>
            <person name="Liu X.D."/>
            <person name="Liao X.Y."/>
            <person name="Jiang Y.T."/>
            <person name="Yu X."/>
            <person name="Hao Y."/>
            <person name="Huang J."/>
            <person name="Zhao X.W."/>
            <person name="Ke S."/>
            <person name="Chen Y.Y."/>
            <person name="Wu W.L."/>
            <person name="Hsu J.L."/>
            <person name="Lin Y.F."/>
            <person name="Huang M.D."/>
            <person name="Li C.Y."/>
            <person name="Huang L."/>
            <person name="Wang Z.W."/>
            <person name="Zhao X."/>
            <person name="Zhong W.Y."/>
            <person name="Peng D.H."/>
            <person name="Ahmad S."/>
            <person name="Lan S."/>
            <person name="Zhang J.S."/>
            <person name="Tsai W.C."/>
            <person name="Van de Peer Y."/>
            <person name="Liu Z.J."/>
        </authorList>
    </citation>
    <scope>NUCLEOTIDE SEQUENCE</scope>
    <source>
        <strain evidence="8">CP</strain>
    </source>
</reference>
<dbReference type="InterPro" id="IPR005333">
    <property type="entry name" value="Transcription_factor_TCP"/>
</dbReference>
<dbReference type="GO" id="GO:0003700">
    <property type="term" value="F:DNA-binding transcription factor activity"/>
    <property type="evidence" value="ECO:0007669"/>
    <property type="project" value="InterPro"/>
</dbReference>
<organism evidence="8 9">
    <name type="scientific">Acorus calamus</name>
    <name type="common">Sweet flag</name>
    <dbReference type="NCBI Taxonomy" id="4465"/>
    <lineage>
        <taxon>Eukaryota</taxon>
        <taxon>Viridiplantae</taxon>
        <taxon>Streptophyta</taxon>
        <taxon>Embryophyta</taxon>
        <taxon>Tracheophyta</taxon>
        <taxon>Spermatophyta</taxon>
        <taxon>Magnoliopsida</taxon>
        <taxon>Liliopsida</taxon>
        <taxon>Acoraceae</taxon>
        <taxon>Acorus</taxon>
    </lineage>
</organism>
<evidence type="ECO:0000256" key="4">
    <source>
        <dbReference type="ARBA" id="ARBA00023163"/>
    </source>
</evidence>
<name>A0AAV9DXJ0_ACOCL</name>
<feature type="region of interest" description="Disordered" evidence="6">
    <location>
        <begin position="168"/>
        <end position="193"/>
    </location>
</feature>